<proteinExistence type="predicted"/>
<accession>A0A1Y6B7C5</accession>
<reference evidence="1 2" key="1">
    <citation type="submission" date="2017-04" db="EMBL/GenBank/DDBJ databases">
        <authorList>
            <person name="Afonso C.L."/>
            <person name="Miller P.J."/>
            <person name="Scott M.A."/>
            <person name="Spackman E."/>
            <person name="Goraichik I."/>
            <person name="Dimitrov K.M."/>
            <person name="Suarez D.L."/>
            <person name="Swayne D.E."/>
        </authorList>
    </citation>
    <scope>NUCLEOTIDE SEQUENCE [LARGE SCALE GENOMIC DNA]</scope>
    <source>
        <strain evidence="1 2">USBA 355</strain>
    </source>
</reference>
<evidence type="ECO:0000313" key="2">
    <source>
        <dbReference type="Proteomes" id="UP000192917"/>
    </source>
</evidence>
<dbReference type="RefSeq" id="WP_143596129.1">
    <property type="nucleotide sequence ID" value="NZ_FWZX01000001.1"/>
</dbReference>
<dbReference type="Proteomes" id="UP000192917">
    <property type="component" value="Unassembled WGS sequence"/>
</dbReference>
<dbReference type="STRING" id="560819.SAMN05428998_101637"/>
<protein>
    <submittedName>
        <fullName evidence="1">Uncharacterized protein</fullName>
    </submittedName>
</protein>
<dbReference type="AlphaFoldDB" id="A0A1Y6B7C5"/>
<gene>
    <name evidence="1" type="ORF">SAMN05428998_101637</name>
</gene>
<organism evidence="1 2">
    <name type="scientific">Tistlia consotensis USBA 355</name>
    <dbReference type="NCBI Taxonomy" id="560819"/>
    <lineage>
        <taxon>Bacteria</taxon>
        <taxon>Pseudomonadati</taxon>
        <taxon>Pseudomonadota</taxon>
        <taxon>Alphaproteobacteria</taxon>
        <taxon>Rhodospirillales</taxon>
        <taxon>Rhodovibrionaceae</taxon>
        <taxon>Tistlia</taxon>
    </lineage>
</organism>
<name>A0A1Y6B7C5_9PROT</name>
<evidence type="ECO:0000313" key="1">
    <source>
        <dbReference type="EMBL" id="SME94036.1"/>
    </source>
</evidence>
<keyword evidence="2" id="KW-1185">Reference proteome</keyword>
<dbReference type="EMBL" id="FWZX01000001">
    <property type="protein sequence ID" value="SME94036.1"/>
    <property type="molecule type" value="Genomic_DNA"/>
</dbReference>
<sequence>MTKQASVMGMTFTIANQAGVPLQQLGPTCGIYALHNAVTFLGILDATPPRKLQKPGVSIRQLAKDADSAAFPGNKMSYVGEIFATEDMLELAEKLNERLKAGSSKELFETWLVSSGKDAQTLFGRLKAAIDLGSVLVFPIAVDPDDGMPKANTDAQHWIVILGYEEGSYRLLCYDSNKQAVDVRELKALFEANGQMKAFPASWWVKLVPRLFASAAQMGGPSYPEVFSSVFNTFAAMTGPQAKATLDGVVDNNEGTAALDKLKAWPLGAQSKAPAAFDELDPAKLGLLNKWLSDTKIENALTGADALLSVNHLPRRSSDTHLAGRFIEIKPA</sequence>